<feature type="chain" id="PRO_5047236265" evidence="1">
    <location>
        <begin position="24"/>
        <end position="429"/>
    </location>
</feature>
<dbReference type="InterPro" id="IPR031712">
    <property type="entry name" value="DUF5077"/>
</dbReference>
<evidence type="ECO:0000259" key="2">
    <source>
        <dbReference type="Pfam" id="PF16871"/>
    </source>
</evidence>
<accession>A0ABZ2Z8L8</accession>
<dbReference type="Pfam" id="PF16871">
    <property type="entry name" value="DUF5077"/>
    <property type="match status" value="1"/>
</dbReference>
<reference evidence="3 4" key="1">
    <citation type="submission" date="2024-03" db="EMBL/GenBank/DDBJ databases">
        <title>Chitinophaga caseinilytica sp. nov., a casein hydrolysing bacterium isolated from forest soil.</title>
        <authorList>
            <person name="Lee D.S."/>
            <person name="Han D.M."/>
            <person name="Baek J.H."/>
            <person name="Choi D.G."/>
            <person name="Jeon J.H."/>
            <person name="Jeon C.O."/>
        </authorList>
    </citation>
    <scope>NUCLEOTIDE SEQUENCE [LARGE SCALE GENOMIC DNA]</scope>
    <source>
        <strain evidence="3 4">KACC 19118</strain>
    </source>
</reference>
<feature type="signal peptide" evidence="1">
    <location>
        <begin position="1"/>
        <end position="23"/>
    </location>
</feature>
<organism evidence="3 4">
    <name type="scientific">Chitinophaga caseinilytica</name>
    <dbReference type="NCBI Taxonomy" id="2267521"/>
    <lineage>
        <taxon>Bacteria</taxon>
        <taxon>Pseudomonadati</taxon>
        <taxon>Bacteroidota</taxon>
        <taxon>Chitinophagia</taxon>
        <taxon>Chitinophagales</taxon>
        <taxon>Chitinophagaceae</taxon>
        <taxon>Chitinophaga</taxon>
    </lineage>
</organism>
<sequence>MMINFHSLLALPLAGLLHLHAAAGPAPVADTSEVTLSGSGYLYPAGNREAGRIGRSGLTGWKSADAYVKTFFVADKTGELNIALKMEAAHPVKLNISFGGKTKTVDCAPTSGVAIIPAATFRVTKTGYQEVTIAAAGKSAAHLPAIRSLLLSGEAASAIRANNSQYRGAPATHLAYPVPKDTLVEWFYNEISVPENAQPLYAYYMVNGWNGGYFGIQINSPTERRVLFSVWSAFHTDDPKQIPEAYRVKLLKKGAGVVINDFGNEGSGGQSFWRFPWKAETTYKLLLHAKPSGDNTTYSAWFFDPATDKWKFMATWDKPKSGGKYLSGLYSFVENFGANGNDLFRARYGNQWVRTAAGNWLELTQSRFSTTADPEKHPRFDIGAGLENGWFYMFSGGFRELGTTRKGDVLTRPATGRAPQIDLERLPTE</sequence>
<evidence type="ECO:0000256" key="1">
    <source>
        <dbReference type="SAM" id="SignalP"/>
    </source>
</evidence>
<proteinExistence type="predicted"/>
<name>A0ABZ2Z8L8_9BACT</name>
<keyword evidence="4" id="KW-1185">Reference proteome</keyword>
<dbReference type="RefSeq" id="WP_341843175.1">
    <property type="nucleotide sequence ID" value="NZ_CP149792.1"/>
</dbReference>
<keyword evidence="1" id="KW-0732">Signal</keyword>
<gene>
    <name evidence="3" type="ORF">WJU22_10410</name>
</gene>
<evidence type="ECO:0000313" key="4">
    <source>
        <dbReference type="Proteomes" id="UP001449657"/>
    </source>
</evidence>
<dbReference type="InterPro" id="IPR021862">
    <property type="entry name" value="DUF3472"/>
</dbReference>
<protein>
    <submittedName>
        <fullName evidence="3">DUF3472 domain-containing protein</fullName>
    </submittedName>
</protein>
<dbReference type="Proteomes" id="UP001449657">
    <property type="component" value="Chromosome"/>
</dbReference>
<dbReference type="EMBL" id="CP150096">
    <property type="protein sequence ID" value="WZN48585.1"/>
    <property type="molecule type" value="Genomic_DNA"/>
</dbReference>
<evidence type="ECO:0000313" key="3">
    <source>
        <dbReference type="EMBL" id="WZN48585.1"/>
    </source>
</evidence>
<feature type="domain" description="DUF5077" evidence="2">
    <location>
        <begin position="34"/>
        <end position="155"/>
    </location>
</feature>
<dbReference type="Pfam" id="PF11958">
    <property type="entry name" value="DUF3472"/>
    <property type="match status" value="1"/>
</dbReference>